<dbReference type="HOGENOM" id="CLU_2823768_0_0_11"/>
<sequence length="66" mass="6838">MDGLFGGNHLLWCAAKVYCAGFFGFWVGAPGGGFAEQVVDFVDAGFFGNGVYGVSGYFLGYLPGGV</sequence>
<proteinExistence type="predicted"/>
<organism evidence="1 2">
    <name type="scientific">Corynebacterium argentoratense DSM 44202</name>
    <dbReference type="NCBI Taxonomy" id="1348662"/>
    <lineage>
        <taxon>Bacteria</taxon>
        <taxon>Bacillati</taxon>
        <taxon>Actinomycetota</taxon>
        <taxon>Actinomycetes</taxon>
        <taxon>Mycobacteriales</taxon>
        <taxon>Corynebacteriaceae</taxon>
        <taxon>Corynebacterium</taxon>
    </lineage>
</organism>
<dbReference type="EMBL" id="CP006365">
    <property type="protein sequence ID" value="AGU14617.1"/>
    <property type="molecule type" value="Genomic_DNA"/>
</dbReference>
<protein>
    <submittedName>
        <fullName evidence="1">Uncharacterized protein</fullName>
    </submittedName>
</protein>
<gene>
    <name evidence="1" type="ORF">CARG_02275</name>
</gene>
<evidence type="ECO:0000313" key="1">
    <source>
        <dbReference type="EMBL" id="AGU14617.1"/>
    </source>
</evidence>
<reference evidence="1 2" key="1">
    <citation type="journal article" date="2013" name="Genome Announc.">
        <title>Whole-Genome Sequence of the Clinical Strain Corynebacterium argentoratense DSM 44202, Isolated from a Human Throat Specimen.</title>
        <authorList>
            <person name="Bomholt C."/>
            <person name="Glaub A."/>
            <person name="Gravermann K."/>
            <person name="Albersmeier A."/>
            <person name="Brinkrolf K."/>
            <person name="Ruckert C."/>
            <person name="Tauch A."/>
        </authorList>
    </citation>
    <scope>NUCLEOTIDE SEQUENCE [LARGE SCALE GENOMIC DNA]</scope>
    <source>
        <strain evidence="1">DSM 44202</strain>
    </source>
</reference>
<keyword evidence="2" id="KW-1185">Reference proteome</keyword>
<dbReference type="KEGG" id="caz:CARG_02275"/>
<dbReference type="AlphaFoldDB" id="U3GYH0"/>
<name>U3GYH0_9CORY</name>
<accession>U3GYH0</accession>
<evidence type="ECO:0000313" key="2">
    <source>
        <dbReference type="Proteomes" id="UP000016943"/>
    </source>
</evidence>
<dbReference type="Proteomes" id="UP000016943">
    <property type="component" value="Chromosome"/>
</dbReference>